<protein>
    <submittedName>
        <fullName evidence="2">Uncharacterized protein</fullName>
    </submittedName>
</protein>
<reference evidence="2 3" key="1">
    <citation type="submission" date="2017-06" db="EMBL/GenBank/DDBJ databases">
        <authorList>
            <person name="Kim H.J."/>
            <person name="Triplett B.A."/>
        </authorList>
    </citation>
    <scope>NUCLEOTIDE SEQUENCE [LARGE SCALE GENOMIC DNA]</scope>
    <source>
        <strain evidence="2 3">DSM 22179</strain>
    </source>
</reference>
<feature type="transmembrane region" description="Helical" evidence="1">
    <location>
        <begin position="15"/>
        <end position="33"/>
    </location>
</feature>
<keyword evidence="1" id="KW-1133">Transmembrane helix</keyword>
<dbReference type="AlphaFoldDB" id="A0A212TBK3"/>
<dbReference type="EMBL" id="FYEZ01000001">
    <property type="protein sequence ID" value="SNC63392.1"/>
    <property type="molecule type" value="Genomic_DNA"/>
</dbReference>
<gene>
    <name evidence="2" type="ORF">SAMN05445756_0897</name>
</gene>
<dbReference type="RefSeq" id="WP_088817820.1">
    <property type="nucleotide sequence ID" value="NZ_FYEZ01000001.1"/>
</dbReference>
<evidence type="ECO:0000256" key="1">
    <source>
        <dbReference type="SAM" id="Phobius"/>
    </source>
</evidence>
<keyword evidence="3" id="KW-1185">Reference proteome</keyword>
<feature type="transmembrane region" description="Helical" evidence="1">
    <location>
        <begin position="45"/>
        <end position="66"/>
    </location>
</feature>
<keyword evidence="1" id="KW-0812">Transmembrane</keyword>
<sequence>MHPQRLDSPDDQRRFTTASIAAAVVFVLAWVVLGAPIPSLNGLHGWGPVLIAAGLSAATFVVALSLRPSDPNDPDHEDMGTV</sequence>
<organism evidence="2 3">
    <name type="scientific">Kytococcus aerolatus</name>
    <dbReference type="NCBI Taxonomy" id="592308"/>
    <lineage>
        <taxon>Bacteria</taxon>
        <taxon>Bacillati</taxon>
        <taxon>Actinomycetota</taxon>
        <taxon>Actinomycetes</taxon>
        <taxon>Micrococcales</taxon>
        <taxon>Kytococcaceae</taxon>
        <taxon>Kytococcus</taxon>
    </lineage>
</organism>
<dbReference type="Proteomes" id="UP000198122">
    <property type="component" value="Unassembled WGS sequence"/>
</dbReference>
<accession>A0A212TBK3</accession>
<keyword evidence="1" id="KW-0472">Membrane</keyword>
<evidence type="ECO:0000313" key="2">
    <source>
        <dbReference type="EMBL" id="SNC63392.1"/>
    </source>
</evidence>
<evidence type="ECO:0000313" key="3">
    <source>
        <dbReference type="Proteomes" id="UP000198122"/>
    </source>
</evidence>
<name>A0A212TBK3_9MICO</name>
<proteinExistence type="predicted"/>